<gene>
    <name evidence="4" type="ORF">SY83_09395</name>
</gene>
<evidence type="ECO:0000259" key="2">
    <source>
        <dbReference type="Pfam" id="PF02026"/>
    </source>
</evidence>
<evidence type="ECO:0000313" key="4">
    <source>
        <dbReference type="EMBL" id="ANE46453.1"/>
    </source>
</evidence>
<keyword evidence="1" id="KW-0472">Membrane</keyword>
<dbReference type="Proteomes" id="UP000076927">
    <property type="component" value="Chromosome"/>
</dbReference>
<dbReference type="InterPro" id="IPR050721">
    <property type="entry name" value="Trk_Ktr_HKT_K-transport"/>
</dbReference>
<feature type="transmembrane region" description="Helical" evidence="1">
    <location>
        <begin position="81"/>
        <end position="103"/>
    </location>
</feature>
<dbReference type="PATRIC" id="fig|1178515.4.peg.1877"/>
<dbReference type="SUPFAM" id="SSF51735">
    <property type="entry name" value="NAD(P)-binding Rossmann-fold domains"/>
    <property type="match status" value="1"/>
</dbReference>
<dbReference type="InterPro" id="IPR003032">
    <property type="entry name" value="Ryanodine_rcpt"/>
</dbReference>
<name>A0A172TI44_9BACL</name>
<dbReference type="PANTHER" id="PTHR43833">
    <property type="entry name" value="POTASSIUM CHANNEL PROTEIN 2-RELATED-RELATED"/>
    <property type="match status" value="1"/>
</dbReference>
<dbReference type="Pfam" id="PF02026">
    <property type="entry name" value="RyR"/>
    <property type="match status" value="1"/>
</dbReference>
<dbReference type="InterPro" id="IPR036291">
    <property type="entry name" value="NAD(P)-bd_dom_sf"/>
</dbReference>
<accession>A0A172TI44</accession>
<dbReference type="GO" id="GO:0006813">
    <property type="term" value="P:potassium ion transport"/>
    <property type="evidence" value="ECO:0007669"/>
    <property type="project" value="InterPro"/>
</dbReference>
<dbReference type="PANTHER" id="PTHR43833:SF11">
    <property type="entry name" value="VOLTAGE-GATED POTASSIUM CHANNEL KCH"/>
    <property type="match status" value="1"/>
</dbReference>
<feature type="domain" description="Ryanodine receptor Ryr" evidence="2">
    <location>
        <begin position="493"/>
        <end position="565"/>
    </location>
</feature>
<feature type="domain" description="RCK N-terminal" evidence="3">
    <location>
        <begin position="116"/>
        <end position="205"/>
    </location>
</feature>
<organism evidence="4 5">
    <name type="scientific">Paenibacillus swuensis</name>
    <dbReference type="NCBI Taxonomy" id="1178515"/>
    <lineage>
        <taxon>Bacteria</taxon>
        <taxon>Bacillati</taxon>
        <taxon>Bacillota</taxon>
        <taxon>Bacilli</taxon>
        <taxon>Bacillales</taxon>
        <taxon>Paenibacillaceae</taxon>
        <taxon>Paenibacillus</taxon>
    </lineage>
</organism>
<evidence type="ECO:0000256" key="1">
    <source>
        <dbReference type="SAM" id="Phobius"/>
    </source>
</evidence>
<reference evidence="4 5" key="1">
    <citation type="submission" date="2015-01" db="EMBL/GenBank/DDBJ databases">
        <title>Paenibacillus swuensis/DY6/whole genome sequencing.</title>
        <authorList>
            <person name="Kim M.K."/>
            <person name="Srinivasan S."/>
            <person name="Lee J.-J."/>
        </authorList>
    </citation>
    <scope>NUCLEOTIDE SEQUENCE [LARGE SCALE GENOMIC DNA]</scope>
    <source>
        <strain evidence="4 5">DY6</strain>
    </source>
</reference>
<dbReference type="KEGG" id="pswu:SY83_09395"/>
<evidence type="ECO:0000259" key="3">
    <source>
        <dbReference type="Pfam" id="PF02254"/>
    </source>
</evidence>
<dbReference type="Gene3D" id="3.40.50.720">
    <property type="entry name" value="NAD(P)-binding Rossmann-like Domain"/>
    <property type="match status" value="1"/>
</dbReference>
<dbReference type="STRING" id="1178515.SY83_09395"/>
<keyword evidence="1" id="KW-1133">Transmembrane helix</keyword>
<dbReference type="EMBL" id="CP011388">
    <property type="protein sequence ID" value="ANE46453.1"/>
    <property type="molecule type" value="Genomic_DNA"/>
</dbReference>
<dbReference type="InterPro" id="IPR003148">
    <property type="entry name" value="RCK_N"/>
</dbReference>
<feature type="transmembrane region" description="Helical" evidence="1">
    <location>
        <begin position="20"/>
        <end position="41"/>
    </location>
</feature>
<proteinExistence type="predicted"/>
<sequence>MNLISEFRYLDFRNYRQVRIAWVMFSIISAVIALVSGFYGFHYEAHYNLAQSIHSTLRLFIFDFDMPLNAAAPFMLELARWSAATTVLSSLLYIILTSSYHYLRFFFLRYRYNRTVIVGLNKYSLELTMELLSKHKNVCVIDYDGHPSYIATAVRQGAVVISGHLYDVKNLQSACIHRAKHIVLFSLEDSTNIETLLQITSYFNKVKMPRQPIKVKVHLKQFAFDDMLDAIQRDNQATYELHSFNVYENAIRVLFNKYPFYENTTVEQGSRCPHLLIVGFGHSGEHVFIQAAKLAHFPRQEKMKISILDCNSNEYKEVAQQKYAQLLTMFDVKFIEANALSYPFELLEPPTYIVVSTNHDMDNISIAMRLKATFAETNVYTKMSSDAGLSPWLDANQNLYSRLHTFSLGRDVISEEVILEDKLEQFGRKIHELYCDIASDATSWNQEALFSRMSNISQADHYNVKLRALGLKYTTQKEHALTKDEVLHLFIQHSEVLAISEHNRWRAYHYLYGWKPAVMNQLKDSNLKLHPALVEWDQLSERYKQYNREFVNKMYEVIEHAKYFIVRI</sequence>
<dbReference type="Pfam" id="PF02254">
    <property type="entry name" value="TrkA_N"/>
    <property type="match status" value="1"/>
</dbReference>
<keyword evidence="5" id="KW-1185">Reference proteome</keyword>
<evidence type="ECO:0000313" key="5">
    <source>
        <dbReference type="Proteomes" id="UP000076927"/>
    </source>
</evidence>
<dbReference type="Gene3D" id="6.20.350.10">
    <property type="match status" value="1"/>
</dbReference>
<keyword evidence="1" id="KW-0812">Transmembrane</keyword>
<protein>
    <submittedName>
        <fullName evidence="4">Uncharacterized protein</fullName>
    </submittedName>
</protein>
<dbReference type="OrthoDB" id="1027683at2"/>
<dbReference type="AlphaFoldDB" id="A0A172TI44"/>
<dbReference type="RefSeq" id="WP_068606005.1">
    <property type="nucleotide sequence ID" value="NZ_CP011388.1"/>
</dbReference>